<dbReference type="EMBL" id="FMIC01000002">
    <property type="protein sequence ID" value="SCL69765.1"/>
    <property type="molecule type" value="Genomic_DNA"/>
</dbReference>
<accession>A0A1C6VTZ2</accession>
<reference evidence="1 2" key="1">
    <citation type="submission" date="2016-06" db="EMBL/GenBank/DDBJ databases">
        <authorList>
            <person name="Kjaerup R.B."/>
            <person name="Dalgaard T.S."/>
            <person name="Juul-Madsen H.R."/>
        </authorList>
    </citation>
    <scope>NUCLEOTIDE SEQUENCE [LARGE SCALE GENOMIC DNA]</scope>
    <source>
        <strain evidence="1 2">DSM 43363</strain>
    </source>
</reference>
<evidence type="ECO:0000313" key="2">
    <source>
        <dbReference type="Proteomes" id="UP000199343"/>
    </source>
</evidence>
<dbReference type="STRING" id="47871.GA0070608_4126"/>
<protein>
    <submittedName>
        <fullName evidence="1">Uncharacterized protein</fullName>
    </submittedName>
</protein>
<dbReference type="Proteomes" id="UP000199343">
    <property type="component" value="Unassembled WGS sequence"/>
</dbReference>
<organism evidence="1 2">
    <name type="scientific">Micromonospora peucetia</name>
    <dbReference type="NCBI Taxonomy" id="47871"/>
    <lineage>
        <taxon>Bacteria</taxon>
        <taxon>Bacillati</taxon>
        <taxon>Actinomycetota</taxon>
        <taxon>Actinomycetes</taxon>
        <taxon>Micromonosporales</taxon>
        <taxon>Micromonosporaceae</taxon>
        <taxon>Micromonospora</taxon>
    </lineage>
</organism>
<dbReference type="AlphaFoldDB" id="A0A1C6VTZ2"/>
<name>A0A1C6VTZ2_9ACTN</name>
<sequence>MAIDLRVADNRDVSFLVQADLHVDRQELHGVIEVGRVTVAVEDTFIQGALSILVVLVRNDMRARQGRG</sequence>
<proteinExistence type="predicted"/>
<dbReference type="RefSeq" id="WP_176733774.1">
    <property type="nucleotide sequence ID" value="NZ_FMIC01000002.1"/>
</dbReference>
<gene>
    <name evidence="1" type="ORF">GA0070608_4126</name>
</gene>
<evidence type="ECO:0000313" key="1">
    <source>
        <dbReference type="EMBL" id="SCL69765.1"/>
    </source>
</evidence>